<comment type="catalytic activity">
    <reaction evidence="1">
        <text>ATP + protein L-histidine = ADP + protein N-phospho-L-histidine.</text>
        <dbReference type="EC" id="2.7.13.3"/>
    </reaction>
</comment>
<keyword evidence="12" id="KW-0067">ATP-binding</keyword>
<dbReference type="SUPFAM" id="SSF55781">
    <property type="entry name" value="GAF domain-like"/>
    <property type="match status" value="1"/>
</dbReference>
<dbReference type="OrthoDB" id="9816309at2"/>
<dbReference type="Gene3D" id="3.30.450.40">
    <property type="match status" value="1"/>
</dbReference>
<organism evidence="19 20">
    <name type="scientific">Silicimonas algicola</name>
    <dbReference type="NCBI Taxonomy" id="1826607"/>
    <lineage>
        <taxon>Bacteria</taxon>
        <taxon>Pseudomonadati</taxon>
        <taxon>Pseudomonadota</taxon>
        <taxon>Alphaproteobacteria</taxon>
        <taxon>Rhodobacterales</taxon>
        <taxon>Paracoccaceae</taxon>
    </lineage>
</organism>
<accession>A0A316FYR6</accession>
<evidence type="ECO:0000256" key="16">
    <source>
        <dbReference type="SAM" id="MobiDB-lite"/>
    </source>
</evidence>
<dbReference type="InterPro" id="IPR011102">
    <property type="entry name" value="Sig_transdc_His_kinase_HWE"/>
</dbReference>
<dbReference type="EC" id="2.7.13.3" evidence="2"/>
<sequence length="629" mass="69927">MSVSPKIDRTPRSTSQREEQQGAVANLGQMALGDCSFDSLCEVALDELARCLNVRFVKLLELSADKTHFVLRAGRGWRPGLVGHTTIPSSSGSQAGYSLKTSETVIVKDIASEDRFEPPSLLIEHGIQCGASVIVGPVSDPWGVLGIHESDRERCSFSTYDVDFVRSVANILWLFLRNQKARRETERERQALRSFADAMPILFAVVDAKGRYEYVNEAYRGYGDPARLIGRRVADVAGEEVYRTAQPHIRKVLSGETTRFETKLTSGSSAGRDVLVTYAPRWGEGDAPDGFYAAIVDITDQKQLQRDIAERTRHYQAIADSIPYGVWTCDAEGRLTYVSESFLNLVGMTFNQAREFGWIRSLLPDEVEDTRRAWEAYVRDRGNWEREHRFIGRDGRTYDILAIARPVIDENGDLASYVGLNLDITERKKKEELLQLVTRELDHRVKNLFALVLTITRMASRSAKTVEEFRRALDGRLRALAGAHESIAAKEWQGMSLRHLFESELEPYAGGPAKIDLSGPDLHIAAHAIQPLVLAAHELATNAAKYGALACGGGTLRVEWSRTPSGGLTVRWIETGVEGLKPPTSTGFGTRVIEQVLVMQLNAQIDMNFRHGGLQLEIVLPSDVLEASE</sequence>
<dbReference type="PANTHER" id="PTHR41523:SF8">
    <property type="entry name" value="ETHYLENE RESPONSE SENSOR PROTEIN"/>
    <property type="match status" value="1"/>
</dbReference>
<keyword evidence="7" id="KW-0288">FMN</keyword>
<evidence type="ECO:0000256" key="13">
    <source>
        <dbReference type="ARBA" id="ARBA00022991"/>
    </source>
</evidence>
<protein>
    <recommendedName>
        <fullName evidence="2">histidine kinase</fullName>
        <ecNumber evidence="2">2.7.13.3</ecNumber>
    </recommendedName>
</protein>
<dbReference type="InterPro" id="IPR013655">
    <property type="entry name" value="PAS_fold_3"/>
</dbReference>
<evidence type="ECO:0000256" key="5">
    <source>
        <dbReference type="ARBA" id="ARBA00022606"/>
    </source>
</evidence>
<keyword evidence="20" id="KW-1185">Reference proteome</keyword>
<dbReference type="SUPFAM" id="SSF55785">
    <property type="entry name" value="PYP-like sensor domain (PAS domain)"/>
    <property type="match status" value="2"/>
</dbReference>
<evidence type="ECO:0000313" key="20">
    <source>
        <dbReference type="Proteomes" id="UP000245390"/>
    </source>
</evidence>
<name>A0A316FYR6_9RHOB</name>
<keyword evidence="3" id="KW-0600">Photoreceptor protein</keyword>
<dbReference type="GO" id="GO:0005524">
    <property type="term" value="F:ATP binding"/>
    <property type="evidence" value="ECO:0007669"/>
    <property type="project" value="UniProtKB-KW"/>
</dbReference>
<evidence type="ECO:0000256" key="1">
    <source>
        <dbReference type="ARBA" id="ARBA00000085"/>
    </source>
</evidence>
<dbReference type="PROSITE" id="PS50113">
    <property type="entry name" value="PAC"/>
    <property type="match status" value="2"/>
</dbReference>
<evidence type="ECO:0000256" key="10">
    <source>
        <dbReference type="ARBA" id="ARBA00022741"/>
    </source>
</evidence>
<dbReference type="KEGG" id="salo:EF888_15415"/>
<dbReference type="SMART" id="SM00086">
    <property type="entry name" value="PAC"/>
    <property type="match status" value="2"/>
</dbReference>
<dbReference type="SMART" id="SM00911">
    <property type="entry name" value="HWE_HK"/>
    <property type="match status" value="1"/>
</dbReference>
<dbReference type="GO" id="GO:0009881">
    <property type="term" value="F:photoreceptor activity"/>
    <property type="evidence" value="ECO:0007669"/>
    <property type="project" value="UniProtKB-KW"/>
</dbReference>
<evidence type="ECO:0000256" key="12">
    <source>
        <dbReference type="ARBA" id="ARBA00022840"/>
    </source>
</evidence>
<reference evidence="19 20" key="1">
    <citation type="submission" date="2018-05" db="EMBL/GenBank/DDBJ databases">
        <title>Genomic Encyclopedia of Type Strains, Phase IV (KMG-IV): sequencing the most valuable type-strain genomes for metagenomic binning, comparative biology and taxonomic classification.</title>
        <authorList>
            <person name="Goeker M."/>
        </authorList>
    </citation>
    <scope>NUCLEOTIDE SEQUENCE [LARGE SCALE GENOMIC DNA]</scope>
    <source>
        <strain evidence="19 20">DSM 103371</strain>
    </source>
</reference>
<dbReference type="Pfam" id="PF08447">
    <property type="entry name" value="PAS_3"/>
    <property type="match status" value="1"/>
</dbReference>
<evidence type="ECO:0000256" key="14">
    <source>
        <dbReference type="ARBA" id="ARBA00023026"/>
    </source>
</evidence>
<dbReference type="Gene3D" id="3.30.450.20">
    <property type="entry name" value="PAS domain"/>
    <property type="match status" value="2"/>
</dbReference>
<evidence type="ECO:0000259" key="18">
    <source>
        <dbReference type="PROSITE" id="PS50113"/>
    </source>
</evidence>
<comment type="caution">
    <text evidence="19">The sequence shown here is derived from an EMBL/GenBank/DDBJ whole genome shotgun (WGS) entry which is preliminary data.</text>
</comment>
<evidence type="ECO:0000256" key="3">
    <source>
        <dbReference type="ARBA" id="ARBA00022543"/>
    </source>
</evidence>
<keyword evidence="9" id="KW-0677">Repeat</keyword>
<dbReference type="PROSITE" id="PS50112">
    <property type="entry name" value="PAS"/>
    <property type="match status" value="1"/>
</dbReference>
<dbReference type="InterPro" id="IPR013656">
    <property type="entry name" value="PAS_4"/>
</dbReference>
<dbReference type="SMART" id="SM00091">
    <property type="entry name" value="PAS"/>
    <property type="match status" value="2"/>
</dbReference>
<keyword evidence="8" id="KW-0808">Transferase</keyword>
<evidence type="ECO:0000256" key="11">
    <source>
        <dbReference type="ARBA" id="ARBA00022777"/>
    </source>
</evidence>
<dbReference type="InterPro" id="IPR035965">
    <property type="entry name" value="PAS-like_dom_sf"/>
</dbReference>
<keyword evidence="14" id="KW-0843">Virulence</keyword>
<feature type="domain" description="PAC" evidence="18">
    <location>
        <begin position="258"/>
        <end position="310"/>
    </location>
</feature>
<dbReference type="SMART" id="SM00065">
    <property type="entry name" value="GAF"/>
    <property type="match status" value="1"/>
</dbReference>
<keyword evidence="4" id="KW-0597">Phosphoprotein</keyword>
<evidence type="ECO:0000256" key="2">
    <source>
        <dbReference type="ARBA" id="ARBA00012438"/>
    </source>
</evidence>
<dbReference type="GO" id="GO:0004673">
    <property type="term" value="F:protein histidine kinase activity"/>
    <property type="evidence" value="ECO:0007669"/>
    <property type="project" value="UniProtKB-EC"/>
</dbReference>
<feature type="region of interest" description="Disordered" evidence="16">
    <location>
        <begin position="1"/>
        <end position="20"/>
    </location>
</feature>
<dbReference type="CDD" id="cd00130">
    <property type="entry name" value="PAS"/>
    <property type="match status" value="2"/>
</dbReference>
<dbReference type="Gene3D" id="3.30.565.10">
    <property type="entry name" value="Histidine kinase-like ATPase, C-terminal domain"/>
    <property type="match status" value="1"/>
</dbReference>
<evidence type="ECO:0000259" key="17">
    <source>
        <dbReference type="PROSITE" id="PS50112"/>
    </source>
</evidence>
<gene>
    <name evidence="19" type="ORF">C8D95_11347</name>
</gene>
<dbReference type="InterPro" id="IPR036890">
    <property type="entry name" value="HATPase_C_sf"/>
</dbReference>
<keyword evidence="6" id="KW-0285">Flavoprotein</keyword>
<evidence type="ECO:0000256" key="6">
    <source>
        <dbReference type="ARBA" id="ARBA00022630"/>
    </source>
</evidence>
<evidence type="ECO:0000313" key="19">
    <source>
        <dbReference type="EMBL" id="PWK53522.1"/>
    </source>
</evidence>
<dbReference type="Pfam" id="PF07536">
    <property type="entry name" value="HWE_HK"/>
    <property type="match status" value="1"/>
</dbReference>
<feature type="domain" description="PAC" evidence="18">
    <location>
        <begin position="384"/>
        <end position="436"/>
    </location>
</feature>
<dbReference type="InterPro" id="IPR001610">
    <property type="entry name" value="PAC"/>
</dbReference>
<dbReference type="Proteomes" id="UP000245390">
    <property type="component" value="Unassembled WGS sequence"/>
</dbReference>
<dbReference type="InterPro" id="IPR003018">
    <property type="entry name" value="GAF"/>
</dbReference>
<dbReference type="Pfam" id="PF08448">
    <property type="entry name" value="PAS_4"/>
    <property type="match status" value="1"/>
</dbReference>
<dbReference type="Pfam" id="PF01590">
    <property type="entry name" value="GAF"/>
    <property type="match status" value="1"/>
</dbReference>
<evidence type="ECO:0000256" key="4">
    <source>
        <dbReference type="ARBA" id="ARBA00022553"/>
    </source>
</evidence>
<dbReference type="EMBL" id="QGGV01000013">
    <property type="protein sequence ID" value="PWK53522.1"/>
    <property type="molecule type" value="Genomic_DNA"/>
</dbReference>
<keyword evidence="15" id="KW-0675">Receptor</keyword>
<evidence type="ECO:0000256" key="15">
    <source>
        <dbReference type="ARBA" id="ARBA00023170"/>
    </source>
</evidence>
<evidence type="ECO:0000256" key="8">
    <source>
        <dbReference type="ARBA" id="ARBA00022679"/>
    </source>
</evidence>
<keyword evidence="11" id="KW-0418">Kinase</keyword>
<keyword evidence="13" id="KW-0157">Chromophore</keyword>
<evidence type="ECO:0000256" key="7">
    <source>
        <dbReference type="ARBA" id="ARBA00022643"/>
    </source>
</evidence>
<dbReference type="InterPro" id="IPR029016">
    <property type="entry name" value="GAF-like_dom_sf"/>
</dbReference>
<dbReference type="PANTHER" id="PTHR41523">
    <property type="entry name" value="TWO-COMPONENT SYSTEM SENSOR PROTEIN"/>
    <property type="match status" value="1"/>
</dbReference>
<proteinExistence type="predicted"/>
<keyword evidence="5" id="KW-0716">Sensory transduction</keyword>
<evidence type="ECO:0000256" key="9">
    <source>
        <dbReference type="ARBA" id="ARBA00022737"/>
    </source>
</evidence>
<dbReference type="InterPro" id="IPR000700">
    <property type="entry name" value="PAS-assoc_C"/>
</dbReference>
<dbReference type="InterPro" id="IPR000014">
    <property type="entry name" value="PAS"/>
</dbReference>
<keyword evidence="10" id="KW-0547">Nucleotide-binding</keyword>
<dbReference type="NCBIfam" id="TIGR00229">
    <property type="entry name" value="sensory_box"/>
    <property type="match status" value="2"/>
</dbReference>
<dbReference type="AlphaFoldDB" id="A0A316FYR6"/>
<feature type="domain" description="PAS" evidence="17">
    <location>
        <begin position="311"/>
        <end position="349"/>
    </location>
</feature>